<proteinExistence type="predicted"/>
<dbReference type="OrthoDB" id="9988444at2759"/>
<evidence type="ECO:0000256" key="1">
    <source>
        <dbReference type="SAM" id="Phobius"/>
    </source>
</evidence>
<dbReference type="SUPFAM" id="SSF81321">
    <property type="entry name" value="Family A G protein-coupled receptor-like"/>
    <property type="match status" value="1"/>
</dbReference>
<accession>A0A816UKC6</accession>
<evidence type="ECO:0000313" key="5">
    <source>
        <dbReference type="Proteomes" id="UP000663824"/>
    </source>
</evidence>
<dbReference type="EMBL" id="CAJNRE010012303">
    <property type="protein sequence ID" value="CAF2109081.1"/>
    <property type="molecule type" value="Genomic_DNA"/>
</dbReference>
<feature type="transmembrane region" description="Helical" evidence="1">
    <location>
        <begin position="84"/>
        <end position="104"/>
    </location>
</feature>
<keyword evidence="1" id="KW-1133">Transmembrane helix</keyword>
<name>A0A816UKC6_9BILA</name>
<keyword evidence="1" id="KW-0812">Transmembrane</keyword>
<gene>
    <name evidence="2" type="ORF">CJN711_LOCUS31011</name>
    <name evidence="3" type="ORF">KQP761_LOCUS37433</name>
    <name evidence="4" type="ORF">MBJ925_LOCUS23827</name>
</gene>
<protein>
    <submittedName>
        <fullName evidence="4">Uncharacterized protein</fullName>
    </submittedName>
</protein>
<dbReference type="Proteomes" id="UP000663824">
    <property type="component" value="Unassembled WGS sequence"/>
</dbReference>
<sequence length="123" mass="14087">MSIFGYSTYRKMKLLHTCIQPMSSENSSVHVRKRDRELLKMVLGGEVAVNLATLFPYAFIILETAIKTYIGVNKSIDHIRIESFLLSIASFLHLLNSASHFYIFSAISKAFRKDVKQLIQSTW</sequence>
<comment type="caution">
    <text evidence="4">The sequence shown here is derived from an EMBL/GenBank/DDBJ whole genome shotgun (WGS) entry which is preliminary data.</text>
</comment>
<reference evidence="4" key="1">
    <citation type="submission" date="2021-02" db="EMBL/GenBank/DDBJ databases">
        <authorList>
            <person name="Nowell W R."/>
        </authorList>
    </citation>
    <scope>NUCLEOTIDE SEQUENCE</scope>
</reference>
<dbReference type="Gene3D" id="1.20.1070.10">
    <property type="entry name" value="Rhodopsin 7-helix transmembrane proteins"/>
    <property type="match status" value="1"/>
</dbReference>
<dbReference type="EMBL" id="CAJNOV010014721">
    <property type="protein sequence ID" value="CAF1559329.1"/>
    <property type="molecule type" value="Genomic_DNA"/>
</dbReference>
<dbReference type="Proteomes" id="UP000663834">
    <property type="component" value="Unassembled WGS sequence"/>
</dbReference>
<dbReference type="AlphaFoldDB" id="A0A816UKC6"/>
<dbReference type="Proteomes" id="UP000663855">
    <property type="component" value="Unassembled WGS sequence"/>
</dbReference>
<keyword evidence="1" id="KW-0472">Membrane</keyword>
<evidence type="ECO:0000313" key="2">
    <source>
        <dbReference type="EMBL" id="CAF1559329.1"/>
    </source>
</evidence>
<organism evidence="4 5">
    <name type="scientific">Rotaria magnacalcarata</name>
    <dbReference type="NCBI Taxonomy" id="392030"/>
    <lineage>
        <taxon>Eukaryota</taxon>
        <taxon>Metazoa</taxon>
        <taxon>Spiralia</taxon>
        <taxon>Gnathifera</taxon>
        <taxon>Rotifera</taxon>
        <taxon>Eurotatoria</taxon>
        <taxon>Bdelloidea</taxon>
        <taxon>Philodinida</taxon>
        <taxon>Philodinidae</taxon>
        <taxon>Rotaria</taxon>
    </lineage>
</organism>
<feature type="transmembrane region" description="Helical" evidence="1">
    <location>
        <begin position="42"/>
        <end position="64"/>
    </location>
</feature>
<dbReference type="EMBL" id="CAJNOW010021180">
    <property type="protein sequence ID" value="CAF1683222.1"/>
    <property type="molecule type" value="Genomic_DNA"/>
</dbReference>
<evidence type="ECO:0000313" key="4">
    <source>
        <dbReference type="EMBL" id="CAF2109081.1"/>
    </source>
</evidence>
<evidence type="ECO:0000313" key="3">
    <source>
        <dbReference type="EMBL" id="CAF1683222.1"/>
    </source>
</evidence>